<proteinExistence type="predicted"/>
<evidence type="ECO:0000313" key="1">
    <source>
        <dbReference type="EMBL" id="SDX65989.1"/>
    </source>
</evidence>
<name>A0A1H3DK12_THIRO</name>
<sequence>MRLTLPLRLHFSMSNRIQLPAIPDVEHSP</sequence>
<dbReference type="Proteomes" id="UP000198816">
    <property type="component" value="Unassembled WGS sequence"/>
</dbReference>
<organism evidence="1 2">
    <name type="scientific">Thiocapsa roseopersicina</name>
    <dbReference type="NCBI Taxonomy" id="1058"/>
    <lineage>
        <taxon>Bacteria</taxon>
        <taxon>Pseudomonadati</taxon>
        <taxon>Pseudomonadota</taxon>
        <taxon>Gammaproteobacteria</taxon>
        <taxon>Chromatiales</taxon>
        <taxon>Chromatiaceae</taxon>
        <taxon>Thiocapsa</taxon>
    </lineage>
</organism>
<dbReference type="EMBL" id="FNNZ01000050">
    <property type="protein sequence ID" value="SDX65989.1"/>
    <property type="molecule type" value="Genomic_DNA"/>
</dbReference>
<gene>
    <name evidence="1" type="ORF">SAMN05421783_1503</name>
</gene>
<dbReference type="AlphaFoldDB" id="A0A1H3DK12"/>
<evidence type="ECO:0000313" key="2">
    <source>
        <dbReference type="Proteomes" id="UP000198816"/>
    </source>
</evidence>
<accession>A0A1H3DK12</accession>
<reference evidence="2" key="1">
    <citation type="submission" date="2016-10" db="EMBL/GenBank/DDBJ databases">
        <authorList>
            <person name="Varghese N."/>
            <person name="Submissions S."/>
        </authorList>
    </citation>
    <scope>NUCLEOTIDE SEQUENCE [LARGE SCALE GENOMIC DNA]</scope>
    <source>
        <strain evidence="2">DSM 217</strain>
    </source>
</reference>
<protein>
    <submittedName>
        <fullName evidence="1">Uncharacterized protein</fullName>
    </submittedName>
</protein>
<keyword evidence="2" id="KW-1185">Reference proteome</keyword>